<accession>A0A0L6VES1</accession>
<dbReference type="AlphaFoldDB" id="A0A0L6VES1"/>
<organism evidence="1 2">
    <name type="scientific">Puccinia sorghi</name>
    <dbReference type="NCBI Taxonomy" id="27349"/>
    <lineage>
        <taxon>Eukaryota</taxon>
        <taxon>Fungi</taxon>
        <taxon>Dikarya</taxon>
        <taxon>Basidiomycota</taxon>
        <taxon>Pucciniomycotina</taxon>
        <taxon>Pucciniomycetes</taxon>
        <taxon>Pucciniales</taxon>
        <taxon>Pucciniaceae</taxon>
        <taxon>Puccinia</taxon>
    </lineage>
</organism>
<reference evidence="1 2" key="1">
    <citation type="submission" date="2015-08" db="EMBL/GenBank/DDBJ databases">
        <title>Next Generation Sequencing and Analysis of the Genome of Puccinia sorghi L Schw, the Causal Agent of Maize Common Rust.</title>
        <authorList>
            <person name="Rochi L."/>
            <person name="Burguener G."/>
            <person name="Darino M."/>
            <person name="Turjanski A."/>
            <person name="Kreff E."/>
            <person name="Dieguez M.J."/>
            <person name="Sacco F."/>
        </authorList>
    </citation>
    <scope>NUCLEOTIDE SEQUENCE [LARGE SCALE GENOMIC DNA]</scope>
    <source>
        <strain evidence="1 2">RO10H11247</strain>
    </source>
</reference>
<dbReference type="EMBL" id="LAVV01006580">
    <property type="protein sequence ID" value="KNZ59276.1"/>
    <property type="molecule type" value="Genomic_DNA"/>
</dbReference>
<dbReference type="Proteomes" id="UP000037035">
    <property type="component" value="Unassembled WGS sequence"/>
</dbReference>
<protein>
    <submittedName>
        <fullName evidence="1">Uncharacterized protein</fullName>
    </submittedName>
</protein>
<proteinExistence type="predicted"/>
<evidence type="ECO:0000313" key="1">
    <source>
        <dbReference type="EMBL" id="KNZ59276.1"/>
    </source>
</evidence>
<dbReference type="OrthoDB" id="2504290at2759"/>
<sequence>MVTSSQNTIQVIKLDNKDDIDPSKSSLSVAAKQSWASKLAPKSYLIPPIAYFITKANLPFLIFECKYFYNLICLVNDQEKFMMEFLAKQQWVFFTQDVWTPPNVNSFLEFTAHFVNENFQMVNLMIAVPHIQGHFSFLYSYPRDVSMALTCKCFL</sequence>
<evidence type="ECO:0000313" key="2">
    <source>
        <dbReference type="Proteomes" id="UP000037035"/>
    </source>
</evidence>
<name>A0A0L6VES1_9BASI</name>
<gene>
    <name evidence="1" type="ORF">VP01_1769g1</name>
</gene>
<dbReference type="VEuPathDB" id="FungiDB:VP01_1769g1"/>
<comment type="caution">
    <text evidence="1">The sequence shown here is derived from an EMBL/GenBank/DDBJ whole genome shotgun (WGS) entry which is preliminary data.</text>
</comment>
<keyword evidence="2" id="KW-1185">Reference proteome</keyword>